<reference evidence="3 4" key="1">
    <citation type="journal article" date="2018" name="Gigascience">
        <title>Genomes of trombidid mites reveal novel predicted allergens and laterally-transferred genes associated with secondary metabolism.</title>
        <authorList>
            <person name="Dong X."/>
            <person name="Chaisiri K."/>
            <person name="Xia D."/>
            <person name="Armstrong S.D."/>
            <person name="Fang Y."/>
            <person name="Donnelly M.J."/>
            <person name="Kadowaki T."/>
            <person name="McGarry J.W."/>
            <person name="Darby A.C."/>
            <person name="Makepeace B.L."/>
        </authorList>
    </citation>
    <scope>NUCLEOTIDE SEQUENCE [LARGE SCALE GENOMIC DNA]</scope>
    <source>
        <strain evidence="3">UoL-WK</strain>
    </source>
</reference>
<comment type="caution">
    <text evidence="3">The sequence shown here is derived from an EMBL/GenBank/DDBJ whole genome shotgun (WGS) entry which is preliminary data.</text>
</comment>
<dbReference type="GO" id="GO:0005975">
    <property type="term" value="P:carbohydrate metabolic process"/>
    <property type="evidence" value="ECO:0007669"/>
    <property type="project" value="InterPro"/>
</dbReference>
<evidence type="ECO:0000256" key="1">
    <source>
        <dbReference type="ARBA" id="ARBA00023180"/>
    </source>
</evidence>
<keyword evidence="2" id="KW-0732">Signal</keyword>
<evidence type="ECO:0000313" key="4">
    <source>
        <dbReference type="Proteomes" id="UP000285301"/>
    </source>
</evidence>
<dbReference type="STRING" id="1965070.A0A443R3E8"/>
<dbReference type="GO" id="GO:0044322">
    <property type="term" value="C:endoplasmic reticulum quality control compartment"/>
    <property type="evidence" value="ECO:0007669"/>
    <property type="project" value="GOC"/>
</dbReference>
<dbReference type="GO" id="GO:0004571">
    <property type="term" value="F:mannosyl-oligosaccharide 1,2-alpha-mannosidase activity"/>
    <property type="evidence" value="ECO:0007669"/>
    <property type="project" value="InterPro"/>
</dbReference>
<dbReference type="Proteomes" id="UP000285301">
    <property type="component" value="Unassembled WGS sequence"/>
</dbReference>
<dbReference type="InterPro" id="IPR036026">
    <property type="entry name" value="Seven-hairpin_glycosidases"/>
</dbReference>
<sequence>MYSKSWPLAESVLLCIILLASISVLSLLNHTSADKVYDLVDEAIKEYSTLVRNDHRSSLNIFLQRPGKYDKKYASFDEKLRLQMLNLTREMFYFGYDNYMKYAFPKDELNPIDCTGRGPDFDNP</sequence>
<dbReference type="PANTHER" id="PTHR45679:SF5">
    <property type="entry name" value="ER DEGRADATION-ENHANCING ALPHA-MANNOSIDASE-LIKE PROTEIN 1"/>
    <property type="match status" value="1"/>
</dbReference>
<evidence type="ECO:0000256" key="2">
    <source>
        <dbReference type="SAM" id="SignalP"/>
    </source>
</evidence>
<dbReference type="GO" id="GO:0016020">
    <property type="term" value="C:membrane"/>
    <property type="evidence" value="ECO:0007669"/>
    <property type="project" value="InterPro"/>
</dbReference>
<accession>A0A443R3E8</accession>
<dbReference type="PANTHER" id="PTHR45679">
    <property type="entry name" value="ER DEGRADATION-ENHANCING ALPHA-MANNOSIDASE-LIKE PROTEIN 2"/>
    <property type="match status" value="1"/>
</dbReference>
<dbReference type="EMBL" id="NCKU01002353">
    <property type="protein sequence ID" value="RWS09768.1"/>
    <property type="molecule type" value="Genomic_DNA"/>
</dbReference>
<dbReference type="AlphaFoldDB" id="A0A443R3E8"/>
<feature type="signal peptide" evidence="2">
    <location>
        <begin position="1"/>
        <end position="33"/>
    </location>
</feature>
<organism evidence="3 4">
    <name type="scientific">Dinothrombium tinctorium</name>
    <dbReference type="NCBI Taxonomy" id="1965070"/>
    <lineage>
        <taxon>Eukaryota</taxon>
        <taxon>Metazoa</taxon>
        <taxon>Ecdysozoa</taxon>
        <taxon>Arthropoda</taxon>
        <taxon>Chelicerata</taxon>
        <taxon>Arachnida</taxon>
        <taxon>Acari</taxon>
        <taxon>Acariformes</taxon>
        <taxon>Trombidiformes</taxon>
        <taxon>Prostigmata</taxon>
        <taxon>Anystina</taxon>
        <taxon>Parasitengona</taxon>
        <taxon>Trombidioidea</taxon>
        <taxon>Trombidiidae</taxon>
        <taxon>Dinothrombium</taxon>
    </lineage>
</organism>
<dbReference type="OrthoDB" id="8118055at2759"/>
<dbReference type="Gene3D" id="1.50.10.10">
    <property type="match status" value="1"/>
</dbReference>
<dbReference type="GO" id="GO:0005509">
    <property type="term" value="F:calcium ion binding"/>
    <property type="evidence" value="ECO:0007669"/>
    <property type="project" value="InterPro"/>
</dbReference>
<gene>
    <name evidence="3" type="ORF">B4U79_03821</name>
</gene>
<keyword evidence="1" id="KW-0325">Glycoprotein</keyword>
<dbReference type="InterPro" id="IPR044674">
    <property type="entry name" value="EDEM1/2/3"/>
</dbReference>
<keyword evidence="4" id="KW-1185">Reference proteome</keyword>
<name>A0A443R3E8_9ACAR</name>
<dbReference type="GO" id="GO:1904380">
    <property type="term" value="P:endoplasmic reticulum mannose trimming"/>
    <property type="evidence" value="ECO:0007669"/>
    <property type="project" value="InterPro"/>
</dbReference>
<proteinExistence type="predicted"/>
<evidence type="ECO:0000313" key="3">
    <source>
        <dbReference type="EMBL" id="RWS09768.1"/>
    </source>
</evidence>
<feature type="chain" id="PRO_5019229466" evidence="2">
    <location>
        <begin position="34"/>
        <end position="124"/>
    </location>
</feature>
<dbReference type="SUPFAM" id="SSF48225">
    <property type="entry name" value="Seven-hairpin glycosidases"/>
    <property type="match status" value="1"/>
</dbReference>
<dbReference type="InterPro" id="IPR012341">
    <property type="entry name" value="6hp_glycosidase-like_sf"/>
</dbReference>
<protein>
    <submittedName>
        <fullName evidence="3">ER degradation-enhancing alpha-mannosidase-like 1-like protein</fullName>
    </submittedName>
</protein>